<dbReference type="Pfam" id="PF13561">
    <property type="entry name" value="adh_short_C2"/>
    <property type="match status" value="1"/>
</dbReference>
<reference evidence="4 5" key="1">
    <citation type="submission" date="2018-11" db="EMBL/GenBank/DDBJ databases">
        <title>Sequencing the genomes of 1000 actinobacteria strains.</title>
        <authorList>
            <person name="Klenk H.-P."/>
        </authorList>
    </citation>
    <scope>NUCLEOTIDE SEQUENCE [LARGE SCALE GENOMIC DNA]</scope>
    <source>
        <strain evidence="4 5">DSM 44254</strain>
    </source>
</reference>
<dbReference type="InterPro" id="IPR002347">
    <property type="entry name" value="SDR_fam"/>
</dbReference>
<dbReference type="Proteomes" id="UP000272400">
    <property type="component" value="Unassembled WGS sequence"/>
</dbReference>
<dbReference type="Gene3D" id="3.40.50.720">
    <property type="entry name" value="NAD(P)-binding Rossmann-like Domain"/>
    <property type="match status" value="1"/>
</dbReference>
<dbReference type="InterPro" id="IPR023985">
    <property type="entry name" value="SDR_subfam_1"/>
</dbReference>
<dbReference type="RefSeq" id="WP_123666692.1">
    <property type="nucleotide sequence ID" value="NZ_RJKE01000001.1"/>
</dbReference>
<evidence type="ECO:0000256" key="2">
    <source>
        <dbReference type="ARBA" id="ARBA00023002"/>
    </source>
</evidence>
<keyword evidence="5" id="KW-1185">Reference proteome</keyword>
<dbReference type="GO" id="GO:0016491">
    <property type="term" value="F:oxidoreductase activity"/>
    <property type="evidence" value="ECO:0007669"/>
    <property type="project" value="UniProtKB-KW"/>
</dbReference>
<dbReference type="OrthoDB" id="5173603at2"/>
<evidence type="ECO:0000313" key="4">
    <source>
        <dbReference type="EMBL" id="ROO87405.1"/>
    </source>
</evidence>
<dbReference type="PANTHER" id="PTHR43180">
    <property type="entry name" value="3-OXOACYL-(ACYL-CARRIER-PROTEIN) REDUCTASE (AFU_ORTHOLOGUE AFUA_6G11210)"/>
    <property type="match status" value="1"/>
</dbReference>
<sequence length="285" mass="30156">MSGRVEGKVAFITGAARGQGRSHAVRLAEEGADIIAVDLFEDISTVPYPLATKDDMAETIRQVEALGRRILFTKGDVRSLPELQAAVDQGVAEFGKLDIVIAQAGILTMGLDTPQAFMDVVQVNLVGVINAVSAAMPYLQPGASVILTGSTAALLPGTVDAAGAGGLGYAHAKRHVGRLGHDLARVYAGQQIRVNVVHPTNVDTGMMDNEFMYNAFRPDVENPNREDMIPALVTKSPMGVPWLPARDVSEAVLYFASDESRWVTGQQLKLDGGQLGPISNAGVPA</sequence>
<comment type="caution">
    <text evidence="4">The sequence shown here is derived from an EMBL/GenBank/DDBJ whole genome shotgun (WGS) entry which is preliminary data.</text>
</comment>
<keyword evidence="3" id="KW-0520">NAD</keyword>
<evidence type="ECO:0000256" key="1">
    <source>
        <dbReference type="ARBA" id="ARBA00006484"/>
    </source>
</evidence>
<evidence type="ECO:0000256" key="3">
    <source>
        <dbReference type="ARBA" id="ARBA00023027"/>
    </source>
</evidence>
<dbReference type="AlphaFoldDB" id="A0A3N1D1K3"/>
<name>A0A3N1D1K3_9ACTN</name>
<dbReference type="NCBIfam" id="TIGR03971">
    <property type="entry name" value="SDR_subfam_1"/>
    <property type="match status" value="1"/>
</dbReference>
<dbReference type="PRINTS" id="PR00081">
    <property type="entry name" value="GDHRDH"/>
</dbReference>
<dbReference type="CDD" id="cd05233">
    <property type="entry name" value="SDR_c"/>
    <property type="match status" value="1"/>
</dbReference>
<comment type="similarity">
    <text evidence="1">Belongs to the short-chain dehydrogenases/reductases (SDR) family.</text>
</comment>
<accession>A0A3N1D1K3</accession>
<dbReference type="EMBL" id="RJKE01000001">
    <property type="protein sequence ID" value="ROO87405.1"/>
    <property type="molecule type" value="Genomic_DNA"/>
</dbReference>
<dbReference type="SUPFAM" id="SSF51735">
    <property type="entry name" value="NAD(P)-binding Rossmann-fold domains"/>
    <property type="match status" value="1"/>
</dbReference>
<gene>
    <name evidence="4" type="ORF">EDD29_5012</name>
</gene>
<keyword evidence="2" id="KW-0560">Oxidoreductase</keyword>
<proteinExistence type="inferred from homology"/>
<organism evidence="4 5">
    <name type="scientific">Actinocorallia herbida</name>
    <dbReference type="NCBI Taxonomy" id="58109"/>
    <lineage>
        <taxon>Bacteria</taxon>
        <taxon>Bacillati</taxon>
        <taxon>Actinomycetota</taxon>
        <taxon>Actinomycetes</taxon>
        <taxon>Streptosporangiales</taxon>
        <taxon>Thermomonosporaceae</taxon>
        <taxon>Actinocorallia</taxon>
    </lineage>
</organism>
<dbReference type="PANTHER" id="PTHR43180:SF33">
    <property type="entry name" value="15-HYDROXYPROSTAGLANDIN DEHYDROGENASE [NAD(+)]-LIKE"/>
    <property type="match status" value="1"/>
</dbReference>
<protein>
    <submittedName>
        <fullName evidence="4">SDR family mycofactocin-dependent oxidoreductase</fullName>
    </submittedName>
</protein>
<evidence type="ECO:0000313" key="5">
    <source>
        <dbReference type="Proteomes" id="UP000272400"/>
    </source>
</evidence>
<dbReference type="FunFam" id="3.40.50.720:FF:000084">
    <property type="entry name" value="Short-chain dehydrogenase reductase"/>
    <property type="match status" value="1"/>
</dbReference>
<dbReference type="InterPro" id="IPR036291">
    <property type="entry name" value="NAD(P)-bd_dom_sf"/>
</dbReference>